<protein>
    <recommendedName>
        <fullName evidence="3">DUF2508 domain-containing protein</fullName>
    </recommendedName>
</protein>
<dbReference type="KEGG" id="salq:SYNTR_2001"/>
<organism evidence="1 2">
    <name type="scientific">Candidatus Syntrophocurvum alkaliphilum</name>
    <dbReference type="NCBI Taxonomy" id="2293317"/>
    <lineage>
        <taxon>Bacteria</taxon>
        <taxon>Bacillati</taxon>
        <taxon>Bacillota</taxon>
        <taxon>Clostridia</taxon>
        <taxon>Eubacteriales</taxon>
        <taxon>Syntrophomonadaceae</taxon>
        <taxon>Candidatus Syntrophocurvum</taxon>
    </lineage>
</organism>
<reference evidence="2" key="1">
    <citation type="journal article" date="2019" name="Microbiology">
        <title>Complete Genome Sequence of an Uncultured Bacterium of the Candidate Phylum Bipolaricaulota.</title>
        <authorList>
            <person name="Kadnikov V.V."/>
            <person name="Mardanov A.V."/>
            <person name="Beletsky A.V."/>
            <person name="Frank Y.A."/>
            <person name="Karnachuk O.V."/>
            <person name="Ravin N.V."/>
        </authorList>
    </citation>
    <scope>NUCLEOTIDE SEQUENCE [LARGE SCALE GENOMIC DNA]</scope>
</reference>
<evidence type="ECO:0008006" key="3">
    <source>
        <dbReference type="Google" id="ProtNLM"/>
    </source>
</evidence>
<name>A0A6I6DDC0_9FIRM</name>
<dbReference type="OrthoDB" id="1809893at2"/>
<dbReference type="Proteomes" id="UP000426444">
    <property type="component" value="Chromosome"/>
</dbReference>
<dbReference type="EMBL" id="CP046457">
    <property type="protein sequence ID" value="QGU00595.1"/>
    <property type="molecule type" value="Genomic_DNA"/>
</dbReference>
<sequence length="83" mass="9781">MSLINTWLKKITNLWIIEEDNIENNSETLNNNKLLLNYAHQEVVEARNLLSSVDDPELIDYAIFKLQAAEKKYNYLIKIEKTK</sequence>
<proteinExistence type="predicted"/>
<accession>A0A6I6DDC0</accession>
<keyword evidence="2" id="KW-1185">Reference proteome</keyword>
<evidence type="ECO:0000313" key="2">
    <source>
        <dbReference type="Proteomes" id="UP000426444"/>
    </source>
</evidence>
<dbReference type="AlphaFoldDB" id="A0A6I6DDC0"/>
<evidence type="ECO:0000313" key="1">
    <source>
        <dbReference type="EMBL" id="QGU00595.1"/>
    </source>
</evidence>
<dbReference type="RefSeq" id="WP_156204359.1">
    <property type="nucleotide sequence ID" value="NZ_CP046457.1"/>
</dbReference>
<gene>
    <name evidence="1" type="ORF">SYNTR_2001</name>
</gene>